<dbReference type="InterPro" id="IPR018062">
    <property type="entry name" value="HTH_AraC-typ_CS"/>
</dbReference>
<dbReference type="PROSITE" id="PS00041">
    <property type="entry name" value="HTH_ARAC_FAMILY_1"/>
    <property type="match status" value="1"/>
</dbReference>
<dbReference type="Proteomes" id="UP000676386">
    <property type="component" value="Unassembled WGS sequence"/>
</dbReference>
<dbReference type="PANTHER" id="PTHR43280:SF30">
    <property type="entry name" value="MMSAB OPERON REGULATORY PROTEIN"/>
    <property type="match status" value="1"/>
</dbReference>
<name>A0ABS5JAX0_9BACT</name>
<dbReference type="EMBL" id="JAGTXB010000023">
    <property type="protein sequence ID" value="MBS0031587.1"/>
    <property type="molecule type" value="Genomic_DNA"/>
</dbReference>
<dbReference type="PROSITE" id="PS01124">
    <property type="entry name" value="HTH_ARAC_FAMILY_2"/>
    <property type="match status" value="1"/>
</dbReference>
<protein>
    <submittedName>
        <fullName evidence="5">AraC family transcriptional regulator</fullName>
    </submittedName>
</protein>
<feature type="domain" description="HTH araC/xylS-type" evidence="4">
    <location>
        <begin position="195"/>
        <end position="293"/>
    </location>
</feature>
<keyword evidence="6" id="KW-1185">Reference proteome</keyword>
<dbReference type="InterPro" id="IPR009057">
    <property type="entry name" value="Homeodomain-like_sf"/>
</dbReference>
<organism evidence="5 6">
    <name type="scientific">Chitinophaga hostae</name>
    <dbReference type="NCBI Taxonomy" id="2831022"/>
    <lineage>
        <taxon>Bacteria</taxon>
        <taxon>Pseudomonadati</taxon>
        <taxon>Bacteroidota</taxon>
        <taxon>Chitinophagia</taxon>
        <taxon>Chitinophagales</taxon>
        <taxon>Chitinophagaceae</taxon>
        <taxon>Chitinophaga</taxon>
    </lineage>
</organism>
<reference evidence="5 6" key="1">
    <citation type="submission" date="2021-04" db="EMBL/GenBank/DDBJ databases">
        <title>Chitinophaga sp. nov., isolated from the rhizosphere soil.</title>
        <authorList>
            <person name="He S."/>
        </authorList>
    </citation>
    <scope>NUCLEOTIDE SEQUENCE [LARGE SCALE GENOMIC DNA]</scope>
    <source>
        <strain evidence="5 6">2R12</strain>
    </source>
</reference>
<proteinExistence type="predicted"/>
<accession>A0ABS5JAX0</accession>
<evidence type="ECO:0000256" key="3">
    <source>
        <dbReference type="ARBA" id="ARBA00023163"/>
    </source>
</evidence>
<dbReference type="Pfam" id="PF02311">
    <property type="entry name" value="AraC_binding"/>
    <property type="match status" value="1"/>
</dbReference>
<keyword evidence="3" id="KW-0804">Transcription</keyword>
<dbReference type="InterPro" id="IPR018060">
    <property type="entry name" value="HTH_AraC"/>
</dbReference>
<keyword evidence="1" id="KW-0805">Transcription regulation</keyword>
<dbReference type="PANTHER" id="PTHR43280">
    <property type="entry name" value="ARAC-FAMILY TRANSCRIPTIONAL REGULATOR"/>
    <property type="match status" value="1"/>
</dbReference>
<evidence type="ECO:0000256" key="2">
    <source>
        <dbReference type="ARBA" id="ARBA00023125"/>
    </source>
</evidence>
<dbReference type="InterPro" id="IPR037923">
    <property type="entry name" value="HTH-like"/>
</dbReference>
<evidence type="ECO:0000313" key="5">
    <source>
        <dbReference type="EMBL" id="MBS0031587.1"/>
    </source>
</evidence>
<dbReference type="RefSeq" id="WP_211976747.1">
    <property type="nucleotide sequence ID" value="NZ_CBFHAM010000052.1"/>
</dbReference>
<dbReference type="SUPFAM" id="SSF51215">
    <property type="entry name" value="Regulatory protein AraC"/>
    <property type="match status" value="1"/>
</dbReference>
<dbReference type="SUPFAM" id="SSF46689">
    <property type="entry name" value="Homeodomain-like"/>
    <property type="match status" value="2"/>
</dbReference>
<evidence type="ECO:0000256" key="1">
    <source>
        <dbReference type="ARBA" id="ARBA00023015"/>
    </source>
</evidence>
<comment type="caution">
    <text evidence="5">The sequence shown here is derived from an EMBL/GenBank/DDBJ whole genome shotgun (WGS) entry which is preliminary data.</text>
</comment>
<dbReference type="SMART" id="SM00342">
    <property type="entry name" value="HTH_ARAC"/>
    <property type="match status" value="1"/>
</dbReference>
<dbReference type="Pfam" id="PF12833">
    <property type="entry name" value="HTH_18"/>
    <property type="match status" value="1"/>
</dbReference>
<keyword evidence="2" id="KW-0238">DNA-binding</keyword>
<dbReference type="Gene3D" id="1.10.10.60">
    <property type="entry name" value="Homeodomain-like"/>
    <property type="match status" value="2"/>
</dbReference>
<dbReference type="Gene3D" id="2.60.120.280">
    <property type="entry name" value="Regulatory protein AraC"/>
    <property type="match status" value="1"/>
</dbReference>
<sequence>MKKHLNSAIKYLTINEDDINWGLTVTTVAFQSVSANSRYPSKDHPSRYWFNPDTGRILQEYQLIYITRGAGHFSSSHQKNTPVREGTMMLLFPNEWHTYTPKAESGWDTYWVGFRGQVADQIIRHNFFNREEPLLHIGFNEQLVDLFKQLIELANAERAGFQQAISGIAMHMLGAVYYTTRNNQFQDKEIVTKIEKARLLMREHPDGAIAPEDLAKTLNMSYSWFRRMFKQYTGLSPTQYQQQIRAQKAKDLLVSSGKTIKEIAYELNFESANYFTSFFKQKAGFTPAVFRKRSHKPVA</sequence>
<evidence type="ECO:0000313" key="6">
    <source>
        <dbReference type="Proteomes" id="UP000676386"/>
    </source>
</evidence>
<dbReference type="InterPro" id="IPR003313">
    <property type="entry name" value="AraC-bd"/>
</dbReference>
<evidence type="ECO:0000259" key="4">
    <source>
        <dbReference type="PROSITE" id="PS01124"/>
    </source>
</evidence>
<gene>
    <name evidence="5" type="ORF">KE626_29930</name>
</gene>